<evidence type="ECO:0000256" key="1">
    <source>
        <dbReference type="ARBA" id="ARBA00022801"/>
    </source>
</evidence>
<accession>A0A4D6GS37</accession>
<proteinExistence type="predicted"/>
<feature type="domain" description="PKD" evidence="2">
    <location>
        <begin position="87"/>
        <end position="166"/>
    </location>
</feature>
<dbReference type="CDD" id="cd00146">
    <property type="entry name" value="PKD"/>
    <property type="match status" value="1"/>
</dbReference>
<dbReference type="GO" id="GO:0005975">
    <property type="term" value="P:carbohydrate metabolic process"/>
    <property type="evidence" value="ECO:0007669"/>
    <property type="project" value="InterPro"/>
</dbReference>
<name>A0A4D6GS37_HALS9</name>
<dbReference type="GO" id="GO:0004553">
    <property type="term" value="F:hydrolase activity, hydrolyzing O-glycosyl compounds"/>
    <property type="evidence" value="ECO:0007669"/>
    <property type="project" value="InterPro"/>
</dbReference>
<evidence type="ECO:0000313" key="6">
    <source>
        <dbReference type="Proteomes" id="UP000323075"/>
    </source>
</evidence>
<evidence type="ECO:0000313" key="5">
    <source>
        <dbReference type="Proteomes" id="UP000296216"/>
    </source>
</evidence>
<evidence type="ECO:0000313" key="3">
    <source>
        <dbReference type="EMBL" id="QCC44559.1"/>
    </source>
</evidence>
<dbReference type="RefSeq" id="WP_136361149.1">
    <property type="nucleotide sequence ID" value="NZ_VRYN01000002.1"/>
</dbReference>
<dbReference type="GO" id="GO:0005576">
    <property type="term" value="C:extracellular region"/>
    <property type="evidence" value="ECO:0007669"/>
    <property type="project" value="InterPro"/>
</dbReference>
<dbReference type="SUPFAM" id="SSF51055">
    <property type="entry name" value="Carbohydrate binding domain"/>
    <property type="match status" value="1"/>
</dbReference>
<evidence type="ECO:0000259" key="2">
    <source>
        <dbReference type="PROSITE" id="PS50093"/>
    </source>
</evidence>
<gene>
    <name evidence="3" type="primary">chiA3</name>
    <name evidence="4" type="ORF">APQ99_01029</name>
    <name evidence="3" type="ORF">HBSAL_04175</name>
</gene>
<dbReference type="InterPro" id="IPR000601">
    <property type="entry name" value="PKD_dom"/>
</dbReference>
<dbReference type="EMBL" id="VRYN01000002">
    <property type="protein sequence ID" value="TYO76394.1"/>
    <property type="molecule type" value="Genomic_DNA"/>
</dbReference>
<dbReference type="InterPro" id="IPR035986">
    <property type="entry name" value="PKD_dom_sf"/>
</dbReference>
<dbReference type="GeneID" id="39854705"/>
<dbReference type="InterPro" id="IPR003610">
    <property type="entry name" value="CBM5/12"/>
</dbReference>
<dbReference type="Proteomes" id="UP000323075">
    <property type="component" value="Unassembled WGS sequence"/>
</dbReference>
<reference evidence="3" key="3">
    <citation type="journal article" name="MicrobiologyOpen">
        <title>Whole-genome comparison between the type strain of Halobacterium salinarum (DSM 3754(T)) and the laboratory strains R1 and NRC-1.</title>
        <authorList>
            <person name="Pfeiffer F."/>
            <person name="Losensky G."/>
            <person name="Marchfelder A."/>
            <person name="Habermann B."/>
            <person name="Dyall-Smith M."/>
        </authorList>
    </citation>
    <scope>NUCLEOTIDE SEQUENCE</scope>
    <source>
        <strain evidence="3">91-R6</strain>
    </source>
</reference>
<dbReference type="AlphaFoldDB" id="A0A4D6GS37"/>
<reference evidence="3 5" key="1">
    <citation type="journal article" date="2019" name="Microbiol. Resour. Announc.">
        <title>The Genome Sequence of the Halobacterium salinarum Type Strain Is Closely Related to That of Laboratory Strains NRC-1 and R1.</title>
        <authorList>
            <person name="Pfeiffer F."/>
            <person name="Marchfelder A."/>
            <person name="Habermann B."/>
            <person name="Dyall-Smith M.L."/>
        </authorList>
    </citation>
    <scope>NUCLEOTIDE SEQUENCE [LARGE SCALE GENOMIC DNA]</scope>
    <source>
        <strain evidence="3">91-R6</strain>
        <strain evidence="5">ATCC 33171 / DSM 3754 / JCM 8978 / NBRC 102687 / NCIMB 764 / 91-R6</strain>
    </source>
</reference>
<keyword evidence="1" id="KW-0378">Hydrolase</keyword>
<dbReference type="EMBL" id="CP038631">
    <property type="protein sequence ID" value="QCC44559.1"/>
    <property type="molecule type" value="Genomic_DNA"/>
</dbReference>
<reference evidence="4 6" key="2">
    <citation type="submission" date="2019-07" db="EMBL/GenBank/DDBJ databases">
        <title>Genomic Encyclopedia of Archaeal and Bacterial Type Strains, Phase II (KMG-II): from individual species to whole genera.</title>
        <authorList>
            <person name="Goeker M."/>
        </authorList>
    </citation>
    <scope>NUCLEOTIDE SEQUENCE [LARGE SCALE GENOMIC DNA]</scope>
    <source>
        <strain evidence="4 6">DSM 3754</strain>
    </source>
</reference>
<dbReference type="Gene3D" id="2.10.10.20">
    <property type="entry name" value="Carbohydrate-binding module superfamily 5/12"/>
    <property type="match status" value="1"/>
</dbReference>
<dbReference type="InterPro" id="IPR022409">
    <property type="entry name" value="PKD/Chitinase_dom"/>
</dbReference>
<dbReference type="CDD" id="cd12215">
    <property type="entry name" value="ChiC_BD"/>
    <property type="match status" value="1"/>
</dbReference>
<dbReference type="Pfam" id="PF18911">
    <property type="entry name" value="PKD_4"/>
    <property type="match status" value="1"/>
</dbReference>
<evidence type="ECO:0000313" key="4">
    <source>
        <dbReference type="EMBL" id="TYO76394.1"/>
    </source>
</evidence>
<dbReference type="Proteomes" id="UP000296216">
    <property type="component" value="Chromosome"/>
</dbReference>
<dbReference type="GO" id="GO:0030246">
    <property type="term" value="F:carbohydrate binding"/>
    <property type="evidence" value="ECO:0007669"/>
    <property type="project" value="InterPro"/>
</dbReference>
<dbReference type="SMART" id="SM00089">
    <property type="entry name" value="PKD"/>
    <property type="match status" value="1"/>
</dbReference>
<sequence>MNRRTYIQRGALTVGALLGASASATAASDSPPAWDPDTAYTEGDEVTFDGYVWAAKWWTKGDEPGSDEWGPWNQLRPVDDGDGDGSLAAAITVRPSSPSVGESVTLDASASTGDIDGYEWTLPDQDDVTGPTPTVTFAAAGSVTVSLTVTGADGDTASADTTITVTDGEDAALTADTTLAEFLPSYQERHIPDVFLDFMPGENGAGGGVASVERATVNWTDAEKAAAFNVDLDAIRNTVRDGSLPFGALGSQALDWAQSFRSADTEVPDHAIAQLLPRLMLLPDETEPPTFQGSGRAAAWDETGGPVAATNDPDVFCQTQWPTDARGEADAEVEERDRVYLQAKTDPAWSDDFTYLDNYDSALLDTLQNNTHPVTGDSLGGDGFTATAPMELSTEIHGDSWFWYQVLLFKNTSPVPYHLDGAVVWWLGPSNFGKTMSAGAYNNEQRPRPGYGHPQRDIIEITLPDKRVPDAYSDVASSLSAYAVRLAYHDSPYNMRTAYPNQYWSLEVSVGEPLADKFDTAAKRQRAVDMIADTAHVELETDMDRNDDVVDAIELYNRVGN</sequence>
<organism evidence="3 5">
    <name type="scientific">Halobacterium salinarum (strain ATCC 33171 / DSM 3754 / JCM 8978 / NBRC 102687 / NCIMB 764 / 91-R6)</name>
    <dbReference type="NCBI Taxonomy" id="2597657"/>
    <lineage>
        <taxon>Archaea</taxon>
        <taxon>Methanobacteriati</taxon>
        <taxon>Methanobacteriota</taxon>
        <taxon>Stenosarchaea group</taxon>
        <taxon>Halobacteria</taxon>
        <taxon>Halobacteriales</taxon>
        <taxon>Halobacteriaceae</taxon>
        <taxon>Halobacterium</taxon>
    </lineage>
</organism>
<dbReference type="Pfam" id="PF02839">
    <property type="entry name" value="CBM_5_12"/>
    <property type="match status" value="1"/>
</dbReference>
<dbReference type="PROSITE" id="PS50093">
    <property type="entry name" value="PKD"/>
    <property type="match status" value="1"/>
</dbReference>
<dbReference type="InterPro" id="IPR013783">
    <property type="entry name" value="Ig-like_fold"/>
</dbReference>
<dbReference type="Gene3D" id="2.60.40.10">
    <property type="entry name" value="Immunoglobulins"/>
    <property type="match status" value="1"/>
</dbReference>
<dbReference type="SMART" id="SM00495">
    <property type="entry name" value="ChtBD3"/>
    <property type="match status" value="1"/>
</dbReference>
<dbReference type="SUPFAM" id="SSF49299">
    <property type="entry name" value="PKD domain"/>
    <property type="match status" value="1"/>
</dbReference>
<dbReference type="InterPro" id="IPR036573">
    <property type="entry name" value="CBM_sf_5/12"/>
</dbReference>
<protein>
    <submittedName>
        <fullName evidence="3">Chitin-binding domain protein</fullName>
    </submittedName>
    <submittedName>
        <fullName evidence="4">Chitodextrinase</fullName>
    </submittedName>
</protein>